<dbReference type="EMBL" id="MNAD01001616">
    <property type="protein sequence ID" value="OJT03411.1"/>
    <property type="molecule type" value="Genomic_DNA"/>
</dbReference>
<comment type="caution">
    <text evidence="8">The sequence shown here is derived from an EMBL/GenBank/DDBJ whole genome shotgun (WGS) entry which is preliminary data.</text>
</comment>
<evidence type="ECO:0000256" key="4">
    <source>
        <dbReference type="ARBA" id="ARBA00022737"/>
    </source>
</evidence>
<evidence type="ECO:0000256" key="7">
    <source>
        <dbReference type="PROSITE-ProRule" id="PRU00339"/>
    </source>
</evidence>
<proteinExistence type="inferred from homology"/>
<dbReference type="GO" id="GO:0000974">
    <property type="term" value="C:Prp19 complex"/>
    <property type="evidence" value="ECO:0007669"/>
    <property type="project" value="TreeGrafter"/>
</dbReference>
<evidence type="ECO:0000313" key="9">
    <source>
        <dbReference type="Proteomes" id="UP000184267"/>
    </source>
</evidence>
<dbReference type="PROSITE" id="PS50005">
    <property type="entry name" value="TPR"/>
    <property type="match status" value="1"/>
</dbReference>
<dbReference type="Proteomes" id="UP000184267">
    <property type="component" value="Unassembled WGS sequence"/>
</dbReference>
<evidence type="ECO:0000256" key="6">
    <source>
        <dbReference type="ARBA" id="ARBA00023242"/>
    </source>
</evidence>
<dbReference type="SMART" id="SM00386">
    <property type="entry name" value="HAT"/>
    <property type="match status" value="3"/>
</dbReference>
<comment type="subcellular location">
    <subcellularLocation>
        <location evidence="1">Nucleus</location>
    </subcellularLocation>
</comment>
<evidence type="ECO:0000256" key="3">
    <source>
        <dbReference type="ARBA" id="ARBA00022664"/>
    </source>
</evidence>
<dbReference type="InterPro" id="IPR019734">
    <property type="entry name" value="TPR_rpt"/>
</dbReference>
<evidence type="ECO:0000256" key="2">
    <source>
        <dbReference type="ARBA" id="ARBA00008644"/>
    </source>
</evidence>
<dbReference type="InterPro" id="IPR003107">
    <property type="entry name" value="HAT"/>
</dbReference>
<gene>
    <name evidence="8" type="ORF">TRAPUB_6009</name>
</gene>
<dbReference type="GO" id="GO:0000245">
    <property type="term" value="P:spliceosomal complex assembly"/>
    <property type="evidence" value="ECO:0007669"/>
    <property type="project" value="TreeGrafter"/>
</dbReference>
<keyword evidence="4" id="KW-0677">Repeat</keyword>
<dbReference type="GO" id="GO:0071007">
    <property type="term" value="C:U2-type catalytic step 2 spliceosome"/>
    <property type="evidence" value="ECO:0007669"/>
    <property type="project" value="TreeGrafter"/>
</dbReference>
<dbReference type="GO" id="GO:0071011">
    <property type="term" value="C:precatalytic spliceosome"/>
    <property type="evidence" value="ECO:0007669"/>
    <property type="project" value="TreeGrafter"/>
</dbReference>
<feature type="repeat" description="TPR" evidence="7">
    <location>
        <begin position="88"/>
        <end position="121"/>
    </location>
</feature>
<organism evidence="8 9">
    <name type="scientific">Trametes pubescens</name>
    <name type="common">White-rot fungus</name>
    <dbReference type="NCBI Taxonomy" id="154538"/>
    <lineage>
        <taxon>Eukaryota</taxon>
        <taxon>Fungi</taxon>
        <taxon>Dikarya</taxon>
        <taxon>Basidiomycota</taxon>
        <taxon>Agaricomycotina</taxon>
        <taxon>Agaricomycetes</taxon>
        <taxon>Polyporales</taxon>
        <taxon>Polyporaceae</taxon>
        <taxon>Trametes</taxon>
    </lineage>
</organism>
<accession>A0A1M2V735</accession>
<sequence length="198" mass="23203">YEEELSHDSRNYDIWFNYARLEEGALRDLREEGSTGEEEKRATNRVREVYERTVAQVLPGGEKRHWRHYISLWLYYALFEEIETKVHPSRVSAIAVLLTSRQDYERARQIYETAIRLVPHRQFTFAKLCITFARFKVRQLQLPAARKILGTAIGMCPKEALFNGYIQLEFDVRHRTLSTWARGMPETMTSSSGIGEGR</sequence>
<dbReference type="SUPFAM" id="SSF48452">
    <property type="entry name" value="TPR-like"/>
    <property type="match status" value="1"/>
</dbReference>
<dbReference type="PANTHER" id="PTHR11246:SF3">
    <property type="entry name" value="CROOKED NECK-LIKE PROTEIN 1"/>
    <property type="match status" value="1"/>
</dbReference>
<keyword evidence="7" id="KW-0802">TPR repeat</keyword>
<protein>
    <submittedName>
        <fullName evidence="8">Pre-mRNA-splicing factor CLF1</fullName>
    </submittedName>
</protein>
<name>A0A1M2V735_TRAPU</name>
<comment type="similarity">
    <text evidence="2">Belongs to the crooked-neck family.</text>
</comment>
<reference evidence="8 9" key="1">
    <citation type="submission" date="2016-10" db="EMBL/GenBank/DDBJ databases">
        <title>Genome sequence of the basidiomycete white-rot fungus Trametes pubescens.</title>
        <authorList>
            <person name="Makela M.R."/>
            <person name="Granchi Z."/>
            <person name="Peng M."/>
            <person name="De Vries R.P."/>
            <person name="Grigoriev I."/>
            <person name="Riley R."/>
            <person name="Hilden K."/>
        </authorList>
    </citation>
    <scope>NUCLEOTIDE SEQUENCE [LARGE SCALE GENOMIC DNA]</scope>
    <source>
        <strain evidence="8 9">FBCC735</strain>
    </source>
</reference>
<dbReference type="GO" id="GO:0071014">
    <property type="term" value="C:post-mRNA release spliceosomal complex"/>
    <property type="evidence" value="ECO:0007669"/>
    <property type="project" value="TreeGrafter"/>
</dbReference>
<keyword evidence="9" id="KW-1185">Reference proteome</keyword>
<keyword evidence="6" id="KW-0539">Nucleus</keyword>
<dbReference type="OrthoDB" id="541719at2759"/>
<dbReference type="InterPro" id="IPR011990">
    <property type="entry name" value="TPR-like_helical_dom_sf"/>
</dbReference>
<keyword evidence="3" id="KW-0507">mRNA processing</keyword>
<keyword evidence="5" id="KW-0508">mRNA splicing</keyword>
<dbReference type="InterPro" id="IPR045075">
    <property type="entry name" value="Syf1-like"/>
</dbReference>
<feature type="non-terminal residue" evidence="8">
    <location>
        <position position="1"/>
    </location>
</feature>
<evidence type="ECO:0000256" key="5">
    <source>
        <dbReference type="ARBA" id="ARBA00023187"/>
    </source>
</evidence>
<dbReference type="Gene3D" id="1.25.40.10">
    <property type="entry name" value="Tetratricopeptide repeat domain"/>
    <property type="match status" value="1"/>
</dbReference>
<dbReference type="AlphaFoldDB" id="A0A1M2V735"/>
<evidence type="ECO:0000256" key="1">
    <source>
        <dbReference type="ARBA" id="ARBA00004123"/>
    </source>
</evidence>
<evidence type="ECO:0000313" key="8">
    <source>
        <dbReference type="EMBL" id="OJT03411.1"/>
    </source>
</evidence>
<dbReference type="PANTHER" id="PTHR11246">
    <property type="entry name" value="PRE-MRNA SPLICING FACTOR"/>
    <property type="match status" value="1"/>
</dbReference>
<dbReference type="STRING" id="154538.A0A1M2V735"/>